<dbReference type="RefSeq" id="WP_278476977.1">
    <property type="nucleotide sequence ID" value="NZ_JABZRE010000002.1"/>
</dbReference>
<gene>
    <name evidence="1" type="ORF">HXM94_01315</name>
</gene>
<proteinExistence type="predicted"/>
<evidence type="ECO:0000313" key="2">
    <source>
        <dbReference type="Proteomes" id="UP000758611"/>
    </source>
</evidence>
<evidence type="ECO:0000313" key="1">
    <source>
        <dbReference type="EMBL" id="MBF1306416.1"/>
    </source>
</evidence>
<accession>A0A930DYW7</accession>
<protein>
    <submittedName>
        <fullName evidence="1">Uncharacterized protein</fullName>
    </submittedName>
</protein>
<dbReference type="AlphaFoldDB" id="A0A930DYW7"/>
<name>A0A930DYW7_9FIRM</name>
<organism evidence="1 2">
    <name type="scientific">Parvimonas micra</name>
    <dbReference type="NCBI Taxonomy" id="33033"/>
    <lineage>
        <taxon>Bacteria</taxon>
        <taxon>Bacillati</taxon>
        <taxon>Bacillota</taxon>
        <taxon>Tissierellia</taxon>
        <taxon>Tissierellales</taxon>
        <taxon>Peptoniphilaceae</taxon>
        <taxon>Parvimonas</taxon>
    </lineage>
</organism>
<comment type="caution">
    <text evidence="1">The sequence shown here is derived from an EMBL/GenBank/DDBJ whole genome shotgun (WGS) entry which is preliminary data.</text>
</comment>
<reference evidence="1" key="1">
    <citation type="submission" date="2020-04" db="EMBL/GenBank/DDBJ databases">
        <title>Deep metagenomics examines the oral microbiome during advanced dental caries in children, revealing novel taxa and co-occurrences with host molecules.</title>
        <authorList>
            <person name="Baker J.L."/>
            <person name="Morton J.T."/>
            <person name="Dinis M."/>
            <person name="Alvarez R."/>
            <person name="Tran N.C."/>
            <person name="Knight R."/>
            <person name="Edlund A."/>
        </authorList>
    </citation>
    <scope>NUCLEOTIDE SEQUENCE</scope>
    <source>
        <strain evidence="1">JCVI_23_bin.11</strain>
    </source>
</reference>
<dbReference type="Proteomes" id="UP000758611">
    <property type="component" value="Unassembled WGS sequence"/>
</dbReference>
<dbReference type="EMBL" id="JABZRE010000002">
    <property type="protein sequence ID" value="MBF1306416.1"/>
    <property type="molecule type" value="Genomic_DNA"/>
</dbReference>
<sequence>MLSSNNKSNSISSKLDSLLSLSETISDVDLALIEGENAEFERIAISAMKSTPRFNKKDLEDLGIDPVPDFMLDRSLFASDMAKVRRFRDIKKLTNNIDQKRDKSPSSLREVHNFAIDLLGIDGKRFFDVGEAIKVNRIVKAMLSRNPHQAIKIYYDFKNNVLTSIPNKGECIQISNITIGYKNGRCGKLTQKMNEGKNFKEALIEIIRFDLKQIYLKLSQMEHFSFKDYRQRKVPLVLVDKESLKMSLKGWEIRSIQSLLMDRDDSEKQIIAEIIKEMVLDSSKSLYLWK</sequence>